<dbReference type="Proteomes" id="UP001234916">
    <property type="component" value="Chromosome"/>
</dbReference>
<dbReference type="EMBL" id="CP107246">
    <property type="protein sequence ID" value="WIM05441.1"/>
    <property type="molecule type" value="Genomic_DNA"/>
</dbReference>
<reference evidence="1" key="1">
    <citation type="journal article" date="2023" name="Nat. Microbiol.">
        <title>Enrichment and characterization of a nitric oxide-reducing microbial community in a continuous bioreactor.</title>
        <authorList>
            <person name="Garrido-Amador P."/>
            <person name="Stortenbeker N."/>
            <person name="Wessels H.J.C.T."/>
            <person name="Speth D.R."/>
            <person name="Garcia-Heredia I."/>
            <person name="Kartal B."/>
        </authorList>
    </citation>
    <scope>NUCLEOTIDE SEQUENCE</scope>
    <source>
        <strain evidence="1">MAG1</strain>
    </source>
</reference>
<protein>
    <submittedName>
        <fullName evidence="1">Uncharacterized protein</fullName>
    </submittedName>
</protein>
<organism evidence="1">
    <name type="scientific">Candidatus Nitricoxidivorans perseverans</name>
    <dbReference type="NCBI Taxonomy" id="2975601"/>
    <lineage>
        <taxon>Bacteria</taxon>
        <taxon>Pseudomonadati</taxon>
        <taxon>Pseudomonadota</taxon>
        <taxon>Betaproteobacteria</taxon>
        <taxon>Nitrosomonadales</taxon>
        <taxon>Sterolibacteriaceae</taxon>
        <taxon>Candidatus Nitricoxidivorans</taxon>
    </lineage>
</organism>
<dbReference type="KEGG" id="npv:OHM77_12260"/>
<gene>
    <name evidence="1" type="ORF">OHM77_12260</name>
</gene>
<evidence type="ECO:0000313" key="1">
    <source>
        <dbReference type="EMBL" id="WIM05441.1"/>
    </source>
</evidence>
<accession>A0AA49FJT9</accession>
<sequence length="74" mass="8333">MWSAWFKRLKARVTDIFAGASEFEAARENAYVAERLENNFLISTNSNSMPMALTAHDSLQARSQSVACRPCRAH</sequence>
<dbReference type="AlphaFoldDB" id="A0AA49FJT9"/>
<name>A0AA49FJT9_9PROT</name>
<proteinExistence type="predicted"/>